<dbReference type="PIRSF" id="PIRSF005673">
    <property type="entry name" value="Importin_alpha"/>
    <property type="match status" value="1"/>
</dbReference>
<dbReference type="GO" id="GO:0061608">
    <property type="term" value="F:nuclear import signal receptor activity"/>
    <property type="evidence" value="ECO:0007669"/>
    <property type="project" value="InterPro"/>
</dbReference>
<evidence type="ECO:0000256" key="1">
    <source>
        <dbReference type="ARBA" id="ARBA00010394"/>
    </source>
</evidence>
<comment type="caution">
    <text evidence="8">The sequence shown here is derived from an EMBL/GenBank/DDBJ whole genome shotgun (WGS) entry which is preliminary data.</text>
</comment>
<dbReference type="GO" id="GO:0006606">
    <property type="term" value="P:protein import into nucleus"/>
    <property type="evidence" value="ECO:0007669"/>
    <property type="project" value="InterPro"/>
</dbReference>
<proteinExistence type="inferred from homology"/>
<feature type="region of interest" description="Disordered" evidence="7">
    <location>
        <begin position="536"/>
        <end position="560"/>
    </location>
</feature>
<keyword evidence="2 5" id="KW-0813">Transport</keyword>
<dbReference type="InterPro" id="IPR011989">
    <property type="entry name" value="ARM-like"/>
</dbReference>
<dbReference type="VEuPathDB" id="TriTrypDB:BCY84_00932"/>
<dbReference type="VEuPathDB" id="TriTrypDB:Tc_MARK_1881"/>
<dbReference type="VEuPathDB" id="TriTrypDB:TCDM_01484"/>
<dbReference type="VEuPathDB" id="TriTrypDB:TCSYLVIO_003173"/>
<protein>
    <recommendedName>
        <fullName evidence="5">Importin subunit alpha</fullName>
    </recommendedName>
</protein>
<dbReference type="Proteomes" id="UP000246121">
    <property type="component" value="Unassembled WGS sequence"/>
</dbReference>
<accession>A0A2V2V583</accession>
<dbReference type="InterPro" id="IPR032413">
    <property type="entry name" value="Arm_3"/>
</dbReference>
<evidence type="ECO:0000256" key="6">
    <source>
        <dbReference type="PROSITE-ProRule" id="PRU00259"/>
    </source>
</evidence>
<dbReference type="SUPFAM" id="SSF48371">
    <property type="entry name" value="ARM repeat"/>
    <property type="match status" value="1"/>
</dbReference>
<feature type="repeat" description="ARM" evidence="6">
    <location>
        <begin position="295"/>
        <end position="337"/>
    </location>
</feature>
<dbReference type="VEuPathDB" id="TriTrypDB:TcG_00380"/>
<dbReference type="VEuPathDB" id="TriTrypDB:C3747_89g172"/>
<dbReference type="VEuPathDB" id="TriTrypDB:TcCLB.509057.20"/>
<evidence type="ECO:0000256" key="4">
    <source>
        <dbReference type="ARBA" id="ARBA00022927"/>
    </source>
</evidence>
<dbReference type="FunFam" id="1.25.10.10:FF:000009">
    <property type="entry name" value="Importin subunit alpha"/>
    <property type="match status" value="1"/>
</dbReference>
<dbReference type="Pfam" id="PF16186">
    <property type="entry name" value="Arm_3"/>
    <property type="match status" value="1"/>
</dbReference>
<comment type="similarity">
    <text evidence="1 5">Belongs to the importin alpha family.</text>
</comment>
<dbReference type="VEuPathDB" id="TriTrypDB:C4B63_42g89"/>
<dbReference type="SMART" id="SM00185">
    <property type="entry name" value="ARM"/>
    <property type="match status" value="7"/>
</dbReference>
<evidence type="ECO:0000256" key="2">
    <source>
        <dbReference type="ARBA" id="ARBA00022448"/>
    </source>
</evidence>
<evidence type="ECO:0000256" key="3">
    <source>
        <dbReference type="ARBA" id="ARBA00022737"/>
    </source>
</evidence>
<sequence length="560" mass="61091">MFGGQGEKPKGAKQTPSVKAGAERRQRQMISVRQKAHGELMKHVRGDNGSVSIEELTCLNGDPQDVWTYGAQTAPEMVPRELLPEFARLVMEGKSEKEVFHGALLIRKVLSVERNPPHEAVIKSGVVPYLSELMDRFDNPKLQFEAAWALTNIAAGTSENTSALIQFGAIPRFVSLLGSENEDCRDQGAWAIGNIAGDGVRCRDLALQYNALPALLHVLTMPNQPLNALRNAAWAVSNLARGKPAPPLDSVSIALPVLSGLLYHPDKEVVIDAAWAISYISDGSWDRVQAVVDAGVVPRMVEFLSSPVIPLQTSAIRTVGNIASGNNEQTQTIINCGLLSVIGNLLTHCKRDIRKEACWTISNIAAGTLPQIEALIAANVFPLVIKCLEGSDLDIKKEAIWSVANVVLCGVVSHLRYLLDCNVVPALCEALLLHETKILTISLESLMGFLQLGDDDFRAGISEENMVAQAIIACGGVNAIERIQSYTDNNLYSLALSILETYFNVEESFPPGGFEASAEFGDAQRNKARNLTFNKRMEGNTNTHTHTHIHKKRQQQPINK</sequence>
<dbReference type="Pfam" id="PF00514">
    <property type="entry name" value="Arm"/>
    <property type="match status" value="7"/>
</dbReference>
<evidence type="ECO:0000256" key="7">
    <source>
        <dbReference type="SAM" id="MobiDB-lite"/>
    </source>
</evidence>
<dbReference type="AlphaFoldDB" id="A0A2V2V583"/>
<keyword evidence="3" id="KW-0677">Repeat</keyword>
<keyword evidence="4 5" id="KW-0653">Protein transport</keyword>
<dbReference type="GO" id="GO:0005737">
    <property type="term" value="C:cytoplasm"/>
    <property type="evidence" value="ECO:0007669"/>
    <property type="project" value="InterPro"/>
</dbReference>
<dbReference type="PANTHER" id="PTHR23316">
    <property type="entry name" value="IMPORTIN ALPHA"/>
    <property type="match status" value="1"/>
</dbReference>
<feature type="compositionally biased region" description="Basic residues" evidence="7">
    <location>
        <begin position="545"/>
        <end position="554"/>
    </location>
</feature>
<name>A0A2V2V583_TRYCR</name>
<evidence type="ECO:0000256" key="5">
    <source>
        <dbReference type="PIRNR" id="PIRNR005673"/>
    </source>
</evidence>
<dbReference type="VEuPathDB" id="TriTrypDB:TcYC6_0096150"/>
<dbReference type="VEuPathDB" id="TriTrypDB:ECC02_000243"/>
<gene>
    <name evidence="8" type="ORF">C4B63_42g89</name>
</gene>
<dbReference type="InterPro" id="IPR000225">
    <property type="entry name" value="Armadillo"/>
</dbReference>
<evidence type="ECO:0000313" key="8">
    <source>
        <dbReference type="EMBL" id="PWU91705.1"/>
    </source>
</evidence>
<dbReference type="VEuPathDB" id="TriTrypDB:TcCL_NonESM00628"/>
<dbReference type="GO" id="GO:0005634">
    <property type="term" value="C:nucleus"/>
    <property type="evidence" value="ECO:0007669"/>
    <property type="project" value="UniProtKB-ARBA"/>
</dbReference>
<organism evidence="8 9">
    <name type="scientific">Trypanosoma cruzi</name>
    <dbReference type="NCBI Taxonomy" id="5693"/>
    <lineage>
        <taxon>Eukaryota</taxon>
        <taxon>Discoba</taxon>
        <taxon>Euglenozoa</taxon>
        <taxon>Kinetoplastea</taxon>
        <taxon>Metakinetoplastina</taxon>
        <taxon>Trypanosomatida</taxon>
        <taxon>Trypanosomatidae</taxon>
        <taxon>Trypanosoma</taxon>
        <taxon>Schizotrypanum</taxon>
    </lineage>
</organism>
<dbReference type="InterPro" id="IPR024931">
    <property type="entry name" value="Importin_alpha"/>
</dbReference>
<dbReference type="VEuPathDB" id="TriTrypDB:TcBrA4_0029850"/>
<dbReference type="PROSITE" id="PS50176">
    <property type="entry name" value="ARM_REPEAT"/>
    <property type="match status" value="3"/>
</dbReference>
<dbReference type="EMBL" id="PRFA01000042">
    <property type="protein sequence ID" value="PWU91705.1"/>
    <property type="molecule type" value="Genomic_DNA"/>
</dbReference>
<feature type="region of interest" description="Disordered" evidence="7">
    <location>
        <begin position="1"/>
        <end position="30"/>
    </location>
</feature>
<reference evidence="8 9" key="1">
    <citation type="journal article" date="2018" name="Microb. Genom.">
        <title>Expanding an expanded genome: long-read sequencing of Trypanosoma cruzi.</title>
        <authorList>
            <person name="Berna L."/>
            <person name="Rodriguez M."/>
            <person name="Chiribao M.L."/>
            <person name="Parodi-Talice A."/>
            <person name="Pita S."/>
            <person name="Rijo G."/>
            <person name="Alvarez-Valin F."/>
            <person name="Robello C."/>
        </authorList>
    </citation>
    <scope>NUCLEOTIDE SEQUENCE [LARGE SCALE GENOMIC DNA]</scope>
    <source>
        <strain evidence="8 9">Dm28c</strain>
    </source>
</reference>
<dbReference type="Gene3D" id="1.25.10.10">
    <property type="entry name" value="Leucine-rich Repeat Variant"/>
    <property type="match status" value="1"/>
</dbReference>
<evidence type="ECO:0000313" key="9">
    <source>
        <dbReference type="Proteomes" id="UP000246121"/>
    </source>
</evidence>
<dbReference type="VEuPathDB" id="TriTrypDB:TcCLB.509965.110"/>
<dbReference type="InterPro" id="IPR016024">
    <property type="entry name" value="ARM-type_fold"/>
</dbReference>
<feature type="repeat" description="ARM" evidence="6">
    <location>
        <begin position="210"/>
        <end position="240"/>
    </location>
</feature>
<feature type="repeat" description="ARM" evidence="6">
    <location>
        <begin position="125"/>
        <end position="168"/>
    </location>
</feature>